<feature type="region of interest" description="Disordered" evidence="1">
    <location>
        <begin position="65"/>
        <end position="88"/>
    </location>
</feature>
<evidence type="ECO:0000256" key="1">
    <source>
        <dbReference type="SAM" id="MobiDB-lite"/>
    </source>
</evidence>
<protein>
    <submittedName>
        <fullName evidence="2">Uncharacterized protein</fullName>
    </submittedName>
</protein>
<organism evidence="2">
    <name type="scientific">Aspergillus niger</name>
    <dbReference type="NCBI Taxonomy" id="5061"/>
    <lineage>
        <taxon>Eukaryota</taxon>
        <taxon>Fungi</taxon>
        <taxon>Dikarya</taxon>
        <taxon>Ascomycota</taxon>
        <taxon>Pezizomycotina</taxon>
        <taxon>Eurotiomycetes</taxon>
        <taxon>Eurotiomycetidae</taxon>
        <taxon>Eurotiales</taxon>
        <taxon>Aspergillaceae</taxon>
        <taxon>Aspergillus</taxon>
        <taxon>Aspergillus subgen. Circumdati</taxon>
    </lineage>
</organism>
<reference evidence="2" key="2">
    <citation type="submission" date="2025-08" db="UniProtKB">
        <authorList>
            <consortium name="RefSeq"/>
        </authorList>
    </citation>
    <scope>IDENTIFICATION</scope>
</reference>
<name>A0AAJ8BWU7_ASPNG</name>
<dbReference type="GeneID" id="84592553"/>
<evidence type="ECO:0000313" key="2">
    <source>
        <dbReference type="RefSeq" id="XP_059604438.1"/>
    </source>
</evidence>
<dbReference type="RefSeq" id="XP_059604438.1">
    <property type="nucleotide sequence ID" value="XM_059750841.1"/>
</dbReference>
<reference evidence="2" key="1">
    <citation type="submission" date="2025-02" db="EMBL/GenBank/DDBJ databases">
        <authorList>
            <consortium name="NCBI Genome Project"/>
        </authorList>
    </citation>
    <scope>NUCLEOTIDE SEQUENCE</scope>
</reference>
<accession>A0AAJ8BWU7</accession>
<dbReference type="AlphaFoldDB" id="A0AAJ8BWU7"/>
<dbReference type="VEuPathDB" id="FungiDB:An12g04240"/>
<sequence>MYLKAENRQRSDTPASSVEPGKRDIDPRLLKANSISITKTSPCHLNTQLPHPSSTEVPIRRSVRGTAKATDLAPVRESKSRPQTVKRLTKRCRRAQEQLTLILGQSEQLV</sequence>
<dbReference type="KEGG" id="ang:An12g04240"/>
<proteinExistence type="predicted"/>
<feature type="compositionally biased region" description="Basic and acidic residues" evidence="1">
    <location>
        <begin position="1"/>
        <end position="11"/>
    </location>
</feature>
<gene>
    <name evidence="2" type="ORF">An12g04240</name>
</gene>
<feature type="region of interest" description="Disordered" evidence="1">
    <location>
        <begin position="1"/>
        <end position="26"/>
    </location>
</feature>